<keyword evidence="2" id="KW-0812">Transmembrane</keyword>
<name>A0ABY6DEW6_9RHOB</name>
<dbReference type="Pfam" id="PF13717">
    <property type="entry name" value="Zn_ribbon_4"/>
    <property type="match status" value="1"/>
</dbReference>
<evidence type="ECO:0000313" key="5">
    <source>
        <dbReference type="Proteomes" id="UP001064087"/>
    </source>
</evidence>
<feature type="region of interest" description="Disordered" evidence="1">
    <location>
        <begin position="71"/>
        <end position="201"/>
    </location>
</feature>
<organism evidence="4 5">
    <name type="scientific">Roseovarius pelagicus</name>
    <dbReference type="NCBI Taxonomy" id="2980108"/>
    <lineage>
        <taxon>Bacteria</taxon>
        <taxon>Pseudomonadati</taxon>
        <taxon>Pseudomonadota</taxon>
        <taxon>Alphaproteobacteria</taxon>
        <taxon>Rhodobacterales</taxon>
        <taxon>Roseobacteraceae</taxon>
        <taxon>Roseovarius</taxon>
    </lineage>
</organism>
<keyword evidence="2" id="KW-0472">Membrane</keyword>
<feature type="transmembrane region" description="Helical" evidence="2">
    <location>
        <begin position="211"/>
        <end position="229"/>
    </location>
</feature>
<gene>
    <name evidence="4" type="ORF">N7U68_08550</name>
</gene>
<dbReference type="RefSeq" id="WP_165196414.1">
    <property type="nucleotide sequence ID" value="NZ_CP106738.1"/>
</dbReference>
<feature type="compositionally biased region" description="Basic and acidic residues" evidence="1">
    <location>
        <begin position="81"/>
        <end position="114"/>
    </location>
</feature>
<feature type="compositionally biased region" description="Basic and acidic residues" evidence="1">
    <location>
        <begin position="130"/>
        <end position="139"/>
    </location>
</feature>
<evidence type="ECO:0000259" key="3">
    <source>
        <dbReference type="Pfam" id="PF13717"/>
    </source>
</evidence>
<keyword evidence="2" id="KW-1133">Transmembrane helix</keyword>
<accession>A0ABY6DEW6</accession>
<feature type="compositionally biased region" description="Acidic residues" evidence="1">
    <location>
        <begin position="71"/>
        <end position="80"/>
    </location>
</feature>
<sequence>MRLTCPNCGAQYEIPEDVIPHDGRDVQCSNCGDTWFQQHPDHRVEDDEASVQYTADVSYDDSGDDAELAEDIDEDADTDPDPVHAQRRRLDPDVTSVLREEAERETQARARESSSLESQPDLGLDSSEDGADRRSREAQARMARLRGRPDIDEAEDTSEIDPTSRRGLLPDIEEINSSLRNDTGSSDQTNPEDMYPEADSGVRGGGGFRRGFVLVVLLAAILTLLYVFAPQIGGAVPALADVLGEYVETVNRARVWLNDLIASLMRWLDSMASSAPSGDAN</sequence>
<proteinExistence type="predicted"/>
<dbReference type="NCBIfam" id="TIGR02098">
    <property type="entry name" value="MJ0042_CXXC"/>
    <property type="match status" value="1"/>
</dbReference>
<evidence type="ECO:0000313" key="4">
    <source>
        <dbReference type="EMBL" id="UXX84668.1"/>
    </source>
</evidence>
<dbReference type="InterPro" id="IPR011723">
    <property type="entry name" value="Znf/thioredoxin_put"/>
</dbReference>
<feature type="compositionally biased region" description="Polar residues" evidence="1">
    <location>
        <begin position="175"/>
        <end position="191"/>
    </location>
</feature>
<evidence type="ECO:0000256" key="1">
    <source>
        <dbReference type="SAM" id="MobiDB-lite"/>
    </source>
</evidence>
<protein>
    <submittedName>
        <fullName evidence="4">Zinc-ribbon domain-containing protein</fullName>
    </submittedName>
</protein>
<feature type="domain" description="Zinc finger/thioredoxin putative" evidence="3">
    <location>
        <begin position="1"/>
        <end position="36"/>
    </location>
</feature>
<dbReference type="Proteomes" id="UP001064087">
    <property type="component" value="Chromosome"/>
</dbReference>
<dbReference type="EMBL" id="CP106738">
    <property type="protein sequence ID" value="UXX84668.1"/>
    <property type="molecule type" value="Genomic_DNA"/>
</dbReference>
<evidence type="ECO:0000256" key="2">
    <source>
        <dbReference type="SAM" id="Phobius"/>
    </source>
</evidence>
<reference evidence="4" key="1">
    <citation type="submission" date="2022-10" db="EMBL/GenBank/DDBJ databases">
        <title>Roseovarius pelagicus sp. nov., isolated from Arctic seawater.</title>
        <authorList>
            <person name="Hong Y.W."/>
            <person name="Hwang C.Y."/>
        </authorList>
    </citation>
    <scope>NUCLEOTIDE SEQUENCE</scope>
    <source>
        <strain evidence="4">HL-MP18</strain>
    </source>
</reference>
<keyword evidence="5" id="KW-1185">Reference proteome</keyword>